<dbReference type="Proteomes" id="UP000773614">
    <property type="component" value="Unassembled WGS sequence"/>
</dbReference>
<dbReference type="InterPro" id="IPR027417">
    <property type="entry name" value="P-loop_NTPase"/>
</dbReference>
<dbReference type="SUPFAM" id="SSF52540">
    <property type="entry name" value="P-loop containing nucleoside triphosphate hydrolases"/>
    <property type="match status" value="1"/>
</dbReference>
<protein>
    <recommendedName>
        <fullName evidence="6">Ribose 1,5-bisphosphate phosphokinase PhnN</fullName>
        <ecNumber evidence="6">2.7.4.23</ecNumber>
    </recommendedName>
    <alternativeName>
        <fullName evidence="6">Ribose 1,5-bisphosphokinase</fullName>
    </alternativeName>
</protein>
<keyword evidence="9" id="KW-1185">Reference proteome</keyword>
<dbReference type="GO" id="GO:0005524">
    <property type="term" value="F:ATP binding"/>
    <property type="evidence" value="ECO:0007669"/>
    <property type="project" value="UniProtKB-KW"/>
</dbReference>
<comment type="function">
    <text evidence="6">Catalyzes the phosphorylation of ribose 1,5-bisphosphate to 5-phospho-D-ribosyl alpha-1-diphosphate (PRPP).</text>
</comment>
<evidence type="ECO:0000256" key="1">
    <source>
        <dbReference type="ARBA" id="ARBA00000373"/>
    </source>
</evidence>
<dbReference type="InterPro" id="IPR012699">
    <property type="entry name" value="PhnN"/>
</dbReference>
<feature type="binding site" evidence="6">
    <location>
        <begin position="11"/>
        <end position="18"/>
    </location>
    <ligand>
        <name>ATP</name>
        <dbReference type="ChEBI" id="CHEBI:30616"/>
    </ligand>
</feature>
<dbReference type="AlphaFoldDB" id="A0A964T8H7"/>
<keyword evidence="5 6" id="KW-0067">ATP-binding</keyword>
<evidence type="ECO:0000256" key="2">
    <source>
        <dbReference type="ARBA" id="ARBA00005069"/>
    </source>
</evidence>
<dbReference type="EC" id="2.7.4.23" evidence="6"/>
<dbReference type="RefSeq" id="WP_161142815.1">
    <property type="nucleotide sequence ID" value="NZ_SPKJ01000189.1"/>
</dbReference>
<evidence type="ECO:0000256" key="6">
    <source>
        <dbReference type="HAMAP-Rule" id="MF_00836"/>
    </source>
</evidence>
<evidence type="ECO:0000313" key="8">
    <source>
        <dbReference type="EMBL" id="MYZ50501.1"/>
    </source>
</evidence>
<evidence type="ECO:0000313" key="9">
    <source>
        <dbReference type="Proteomes" id="UP000773614"/>
    </source>
</evidence>
<keyword evidence="3 6" id="KW-0808">Transferase</keyword>
<dbReference type="EMBL" id="SPKJ01000189">
    <property type="protein sequence ID" value="MYZ50501.1"/>
    <property type="molecule type" value="Genomic_DNA"/>
</dbReference>
<sequence length="196" mass="20420">MARGTLVLVVGPSGAGKDTLIDYCRQRLPTGSGIVFARRVVTRAAQAGSEDHATLAETAFETGVAEGAFALHWHAHGLRYGIPAEIEDCLASGRSVVANVSRAAIPEARRSFRPLLVVSVTAPRAVLAERLAGRARESRGEIAERLGRADAYEVSGADVVRIDNSGPVERAGEALLALLTGRSPPVADAGQECAAG</sequence>
<dbReference type="PANTHER" id="PTHR23117">
    <property type="entry name" value="GUANYLATE KINASE-RELATED"/>
    <property type="match status" value="1"/>
</dbReference>
<dbReference type="InterPro" id="IPR008144">
    <property type="entry name" value="Guanylate_kin-like_dom"/>
</dbReference>
<dbReference type="OrthoDB" id="341217at2"/>
<dbReference type="PROSITE" id="PS50052">
    <property type="entry name" value="GUANYLATE_KINASE_2"/>
    <property type="match status" value="1"/>
</dbReference>
<organism evidence="8 9">
    <name type="scientific">Propylenella binzhouense</name>
    <dbReference type="NCBI Taxonomy" id="2555902"/>
    <lineage>
        <taxon>Bacteria</taxon>
        <taxon>Pseudomonadati</taxon>
        <taxon>Pseudomonadota</taxon>
        <taxon>Alphaproteobacteria</taxon>
        <taxon>Hyphomicrobiales</taxon>
        <taxon>Propylenellaceae</taxon>
        <taxon>Propylenella</taxon>
    </lineage>
</organism>
<evidence type="ECO:0000256" key="3">
    <source>
        <dbReference type="ARBA" id="ARBA00022679"/>
    </source>
</evidence>
<comment type="catalytic activity">
    <reaction evidence="1 6">
        <text>alpha-D-ribose 1,5-bisphosphate + ATP = 5-phospho-alpha-D-ribose 1-diphosphate + ADP</text>
        <dbReference type="Rhea" id="RHEA:20109"/>
        <dbReference type="ChEBI" id="CHEBI:30616"/>
        <dbReference type="ChEBI" id="CHEBI:58017"/>
        <dbReference type="ChEBI" id="CHEBI:68688"/>
        <dbReference type="ChEBI" id="CHEBI:456216"/>
        <dbReference type="EC" id="2.7.4.23"/>
    </reaction>
</comment>
<dbReference type="GO" id="GO:0005829">
    <property type="term" value="C:cytosol"/>
    <property type="evidence" value="ECO:0007669"/>
    <property type="project" value="TreeGrafter"/>
</dbReference>
<dbReference type="PANTHER" id="PTHR23117:SF8">
    <property type="entry name" value="RIBOSE 1,5-BISPHOSPHATE PHOSPHOKINASE PHNN"/>
    <property type="match status" value="1"/>
</dbReference>
<dbReference type="Gene3D" id="3.40.50.300">
    <property type="entry name" value="P-loop containing nucleotide triphosphate hydrolases"/>
    <property type="match status" value="1"/>
</dbReference>
<dbReference type="GO" id="GO:0006015">
    <property type="term" value="P:5-phosphoribose 1-diphosphate biosynthetic process"/>
    <property type="evidence" value="ECO:0007669"/>
    <property type="project" value="UniProtKB-UniRule"/>
</dbReference>
<evidence type="ECO:0000256" key="5">
    <source>
        <dbReference type="ARBA" id="ARBA00022840"/>
    </source>
</evidence>
<keyword evidence="4 6" id="KW-0547">Nucleotide-binding</keyword>
<dbReference type="HAMAP" id="MF_00836">
    <property type="entry name" value="PhnN"/>
    <property type="match status" value="1"/>
</dbReference>
<evidence type="ECO:0000256" key="4">
    <source>
        <dbReference type="ARBA" id="ARBA00022741"/>
    </source>
</evidence>
<dbReference type="GO" id="GO:0019634">
    <property type="term" value="P:organic phosphonate metabolic process"/>
    <property type="evidence" value="ECO:0007669"/>
    <property type="project" value="UniProtKB-UniRule"/>
</dbReference>
<dbReference type="NCBIfam" id="TIGR02322">
    <property type="entry name" value="phosphon_PhnN"/>
    <property type="match status" value="1"/>
</dbReference>
<comment type="caution">
    <text evidence="8">The sequence shown here is derived from an EMBL/GenBank/DDBJ whole genome shotgun (WGS) entry which is preliminary data.</text>
</comment>
<dbReference type="SMART" id="SM00072">
    <property type="entry name" value="GuKc"/>
    <property type="match status" value="1"/>
</dbReference>
<dbReference type="Pfam" id="PF13671">
    <property type="entry name" value="AAA_33"/>
    <property type="match status" value="1"/>
</dbReference>
<dbReference type="InterPro" id="IPR008145">
    <property type="entry name" value="GK/Ca_channel_bsu"/>
</dbReference>
<accession>A0A964T8H7</accession>
<feature type="domain" description="Guanylate kinase-like" evidence="7">
    <location>
        <begin position="4"/>
        <end position="180"/>
    </location>
</feature>
<comment type="pathway">
    <text evidence="2 6">Metabolic intermediate biosynthesis; 5-phospho-alpha-D-ribose 1-diphosphate biosynthesis; 5-phospho-alpha-D-ribose 1-diphosphate from D-ribose 5-phosphate (route II): step 3/3.</text>
</comment>
<comment type="similarity">
    <text evidence="6">Belongs to the ribose 1,5-bisphosphokinase family.</text>
</comment>
<name>A0A964T8H7_9HYPH</name>
<evidence type="ECO:0000259" key="7">
    <source>
        <dbReference type="PROSITE" id="PS50052"/>
    </source>
</evidence>
<dbReference type="GO" id="GO:0033863">
    <property type="term" value="F:ribose 1,5-bisphosphate phosphokinase activity"/>
    <property type="evidence" value="ECO:0007669"/>
    <property type="project" value="UniProtKB-UniRule"/>
</dbReference>
<proteinExistence type="inferred from homology"/>
<reference evidence="8" key="1">
    <citation type="submission" date="2019-03" db="EMBL/GenBank/DDBJ databases">
        <title>Afifella sp. nov., isolated from activated sludge.</title>
        <authorList>
            <person name="Li Q."/>
            <person name="Liu Y."/>
        </authorList>
    </citation>
    <scope>NUCLEOTIDE SEQUENCE</scope>
    <source>
        <strain evidence="8">L72</strain>
    </source>
</reference>
<gene>
    <name evidence="6 8" type="primary">phnN</name>
    <name evidence="8" type="ORF">E4O86_22640</name>
</gene>